<feature type="region of interest" description="Disordered" evidence="1">
    <location>
        <begin position="75"/>
        <end position="104"/>
    </location>
</feature>
<evidence type="ECO:0000313" key="2">
    <source>
        <dbReference type="EnsemblMetazoa" id="XP_044313667.1"/>
    </source>
</evidence>
<reference evidence="3" key="1">
    <citation type="journal article" date="2021" name="Elife">
        <title>Highly contiguous assemblies of 101 drosophilid genomes.</title>
        <authorList>
            <person name="Kim B.Y."/>
            <person name="Wang J.R."/>
            <person name="Miller D.E."/>
            <person name="Barmina O."/>
            <person name="Delaney E."/>
            <person name="Thompson A."/>
            <person name="Comeault A.A."/>
            <person name="Peede D."/>
            <person name="D'Agostino E.R."/>
            <person name="Pelaez J."/>
            <person name="Aguilar J.M."/>
            <person name="Haji D."/>
            <person name="Matsunaga T."/>
            <person name="Armstrong E.E."/>
            <person name="Zych M."/>
            <person name="Ogawa Y."/>
            <person name="Stamenkovic-Radak M."/>
            <person name="Jelic M."/>
            <person name="Veselinovic M.S."/>
            <person name="Tanaskovic M."/>
            <person name="Eric P."/>
            <person name="Gao J.J."/>
            <person name="Katoh T.K."/>
            <person name="Toda M.J."/>
            <person name="Watabe H."/>
            <person name="Watada M."/>
            <person name="Davis J.S."/>
            <person name="Moyle L.C."/>
            <person name="Manoli G."/>
            <person name="Bertolini E."/>
            <person name="Kostal V."/>
            <person name="Hawley R.S."/>
            <person name="Takahashi A."/>
            <person name="Jones C.D."/>
            <person name="Price D.K."/>
            <person name="Whiteman N."/>
            <person name="Kopp A."/>
            <person name="Matute D.R."/>
            <person name="Petrov D.A."/>
        </authorList>
    </citation>
    <scope>NUCLEOTIDE SEQUENCE [LARGE SCALE GENOMIC DNA]</scope>
</reference>
<dbReference type="Proteomes" id="UP001652680">
    <property type="component" value="Unassembled WGS sequence"/>
</dbReference>
<evidence type="ECO:0000256" key="1">
    <source>
        <dbReference type="SAM" id="MobiDB-lite"/>
    </source>
</evidence>
<keyword evidence="3" id="KW-1185">Reference proteome</keyword>
<dbReference type="EnsemblMetazoa" id="XM_044457732.1">
    <property type="protein sequence ID" value="XP_044313667.1"/>
    <property type="gene ID" value="LOC108042156"/>
</dbReference>
<accession>A0ABM5J4D4</accession>
<reference evidence="2" key="2">
    <citation type="submission" date="2025-05" db="UniProtKB">
        <authorList>
            <consortium name="EnsemblMetazoa"/>
        </authorList>
    </citation>
    <scope>IDENTIFICATION</scope>
</reference>
<dbReference type="GeneID" id="108042156"/>
<sequence>MFMAIGSGSGSNCCSWVLSRPIPGMPRAPWPMSLAWPNRKHSPAGRKSCSLTSLLAPVATLLLLPLLLLLATHRKSTEPPDERRGLPMSRRRIPGLGRRGAGAGGLCTQSALLNPGAPASAPAPAPAPDGPAASLASFCMAKTEETGKTRLFTAHTSAVQRQRELTTSVSWPGLGSNNYARSHGH</sequence>
<organism evidence="2 3">
    <name type="scientific">Drosophila rhopaloa</name>
    <name type="common">Fruit fly</name>
    <dbReference type="NCBI Taxonomy" id="1041015"/>
    <lineage>
        <taxon>Eukaryota</taxon>
        <taxon>Metazoa</taxon>
        <taxon>Ecdysozoa</taxon>
        <taxon>Arthropoda</taxon>
        <taxon>Hexapoda</taxon>
        <taxon>Insecta</taxon>
        <taxon>Pterygota</taxon>
        <taxon>Neoptera</taxon>
        <taxon>Endopterygota</taxon>
        <taxon>Diptera</taxon>
        <taxon>Brachycera</taxon>
        <taxon>Muscomorpha</taxon>
        <taxon>Ephydroidea</taxon>
        <taxon>Drosophilidae</taxon>
        <taxon>Drosophila</taxon>
        <taxon>Sophophora</taxon>
    </lineage>
</organism>
<feature type="compositionally biased region" description="Basic and acidic residues" evidence="1">
    <location>
        <begin position="75"/>
        <end position="85"/>
    </location>
</feature>
<protein>
    <submittedName>
        <fullName evidence="2">Uncharacterized protein</fullName>
    </submittedName>
</protein>
<dbReference type="RefSeq" id="XP_044313667.1">
    <property type="nucleotide sequence ID" value="XM_044457732.1"/>
</dbReference>
<proteinExistence type="predicted"/>
<evidence type="ECO:0000313" key="3">
    <source>
        <dbReference type="Proteomes" id="UP001652680"/>
    </source>
</evidence>
<name>A0ABM5J4D4_DRORH</name>